<sequence length="356" mass="38364">MMRVIILVALSLALLDTAWSAPPTCADALESVFYDSKPLHANLLARNGTMLGTVNLSVVERKESRCFRAVFTVERANVGLRKLRAGIITAGEPLPTGKNRFTKRKLVTAPLNVLRMKMDICPDRIPRGESDSSCCGLLEFFAFAVFNDGGTAVRGYLAPSENTTQNCRIPEKKKPFRYVCTVENFCHNCPSNTCKEDSGTCVTTRTATSKYCPYPQVAVANSVTEACECVTCPETQCIDPVDGLYACIEGASKVKERCADSDIAVLGEDSDGLCECQYPCPPDTCFATVSISGDIINRCVASGTPSTICPNISWVPLRQRNGACFCASGCSNCPEGSVPKLTLPPVDNQTCVCVEA</sequence>
<evidence type="ECO:0000313" key="2">
    <source>
        <dbReference type="EMBL" id="KAJ8900988.1"/>
    </source>
</evidence>
<dbReference type="EMBL" id="JAMWBK010000012">
    <property type="protein sequence ID" value="KAJ8900988.1"/>
    <property type="molecule type" value="Genomic_DNA"/>
</dbReference>
<gene>
    <name evidence="2" type="ORF">NDN08_004850</name>
</gene>
<reference evidence="2 3" key="1">
    <citation type="journal article" date="2023" name="Nat. Commun.">
        <title>Origin of minicircular mitochondrial genomes in red algae.</title>
        <authorList>
            <person name="Lee Y."/>
            <person name="Cho C.H."/>
            <person name="Lee Y.M."/>
            <person name="Park S.I."/>
            <person name="Yang J.H."/>
            <person name="West J.A."/>
            <person name="Bhattacharya D."/>
            <person name="Yoon H.S."/>
        </authorList>
    </citation>
    <scope>NUCLEOTIDE SEQUENCE [LARGE SCALE GENOMIC DNA]</scope>
    <source>
        <strain evidence="2 3">CCMP1338</strain>
        <tissue evidence="2">Whole cell</tissue>
    </source>
</reference>
<keyword evidence="1" id="KW-0732">Signal</keyword>
<comment type="caution">
    <text evidence="2">The sequence shown here is derived from an EMBL/GenBank/DDBJ whole genome shotgun (WGS) entry which is preliminary data.</text>
</comment>
<accession>A0AAV8UHH4</accession>
<name>A0AAV8UHH4_9RHOD</name>
<evidence type="ECO:0000256" key="1">
    <source>
        <dbReference type="SAM" id="SignalP"/>
    </source>
</evidence>
<keyword evidence="3" id="KW-1185">Reference proteome</keyword>
<feature type="signal peptide" evidence="1">
    <location>
        <begin position="1"/>
        <end position="20"/>
    </location>
</feature>
<dbReference type="Proteomes" id="UP001157974">
    <property type="component" value="Unassembled WGS sequence"/>
</dbReference>
<feature type="chain" id="PRO_5043642239" evidence="1">
    <location>
        <begin position="21"/>
        <end position="356"/>
    </location>
</feature>
<proteinExistence type="predicted"/>
<organism evidence="2 3">
    <name type="scientific">Rhodosorus marinus</name>
    <dbReference type="NCBI Taxonomy" id="101924"/>
    <lineage>
        <taxon>Eukaryota</taxon>
        <taxon>Rhodophyta</taxon>
        <taxon>Stylonematophyceae</taxon>
        <taxon>Stylonematales</taxon>
        <taxon>Stylonemataceae</taxon>
        <taxon>Rhodosorus</taxon>
    </lineage>
</organism>
<protein>
    <submittedName>
        <fullName evidence="2">Uncharacterized protein</fullName>
    </submittedName>
</protein>
<dbReference type="AlphaFoldDB" id="A0AAV8UHH4"/>
<evidence type="ECO:0000313" key="3">
    <source>
        <dbReference type="Proteomes" id="UP001157974"/>
    </source>
</evidence>